<dbReference type="InterPro" id="IPR036866">
    <property type="entry name" value="RibonucZ/Hydroxyglut_hydro"/>
</dbReference>
<dbReference type="Gene3D" id="3.60.15.10">
    <property type="entry name" value="Ribonuclease Z/Hydroxyacylglutathione hydrolase-like"/>
    <property type="match status" value="1"/>
</dbReference>
<dbReference type="PANTHER" id="PTHR43546">
    <property type="entry name" value="UPF0173 METAL-DEPENDENT HYDROLASE MJ1163-RELATED"/>
    <property type="match status" value="1"/>
</dbReference>
<name>A0ABS2TUJ6_9ACTN</name>
<comment type="caution">
    <text evidence="1">The sequence shown here is derived from an EMBL/GenBank/DDBJ whole genome shotgun (WGS) entry which is preliminary data.</text>
</comment>
<dbReference type="EMBL" id="JADKYB010000011">
    <property type="protein sequence ID" value="MBM9507013.1"/>
    <property type="molecule type" value="Genomic_DNA"/>
</dbReference>
<evidence type="ECO:0000313" key="1">
    <source>
        <dbReference type="EMBL" id="MBM9507013.1"/>
    </source>
</evidence>
<evidence type="ECO:0000313" key="2">
    <source>
        <dbReference type="Proteomes" id="UP000749040"/>
    </source>
</evidence>
<proteinExistence type="predicted"/>
<dbReference type="Proteomes" id="UP000749040">
    <property type="component" value="Unassembled WGS sequence"/>
</dbReference>
<organism evidence="1 2">
    <name type="scientific">Actinacidiphila acididurans</name>
    <dbReference type="NCBI Taxonomy" id="2784346"/>
    <lineage>
        <taxon>Bacteria</taxon>
        <taxon>Bacillati</taxon>
        <taxon>Actinomycetota</taxon>
        <taxon>Actinomycetes</taxon>
        <taxon>Kitasatosporales</taxon>
        <taxon>Streptomycetaceae</taxon>
        <taxon>Actinacidiphila</taxon>
    </lineage>
</organism>
<dbReference type="Pfam" id="PF13483">
    <property type="entry name" value="Lactamase_B_3"/>
    <property type="match status" value="1"/>
</dbReference>
<sequence>MKLTKKRHSCVRLEKDGRTLVIDPGTFSEEDAAVGADAVLVTHEHLDHFNEDRLRAGLEANPAAELWTLASVADQVSAAFPGRVHTVGEGDAFTAAGFEVQVYGQLHAVIHPDIPRITNVGYLVDGSVFHPGDALTVPGQRIDTLLLPVHAPWNKIAEVIDYVRAVNPRRAVDVHDSLLTELARPIYDMQIGALGGAEHVRLAPGEQLPDEA</sequence>
<dbReference type="PANTHER" id="PTHR43546:SF3">
    <property type="entry name" value="UPF0173 METAL-DEPENDENT HYDROLASE MJ1163"/>
    <property type="match status" value="1"/>
</dbReference>
<dbReference type="InterPro" id="IPR050114">
    <property type="entry name" value="UPF0173_UPF0282_UlaG_hydrolase"/>
</dbReference>
<gene>
    <name evidence="1" type="ORF">ITX44_21260</name>
</gene>
<dbReference type="SUPFAM" id="SSF56281">
    <property type="entry name" value="Metallo-hydrolase/oxidoreductase"/>
    <property type="match status" value="1"/>
</dbReference>
<protein>
    <submittedName>
        <fullName evidence="1">MBL fold metallo-hydrolase</fullName>
    </submittedName>
</protein>
<accession>A0ABS2TUJ6</accession>
<dbReference type="RefSeq" id="WP_205358874.1">
    <property type="nucleotide sequence ID" value="NZ_JADKYB010000011.1"/>
</dbReference>
<keyword evidence="2" id="KW-1185">Reference proteome</keyword>
<reference evidence="1 2" key="1">
    <citation type="submission" date="2021-01" db="EMBL/GenBank/DDBJ databases">
        <title>Streptomyces acididurans sp. nov., isolated from a peat swamp forest soil.</title>
        <authorList>
            <person name="Chantavorakit T."/>
            <person name="Duangmal K."/>
        </authorList>
    </citation>
    <scope>NUCLEOTIDE SEQUENCE [LARGE SCALE GENOMIC DNA]</scope>
    <source>
        <strain evidence="1 2">KK5PA1</strain>
    </source>
</reference>